<keyword evidence="4" id="KW-0167">Capsid protein</keyword>
<keyword evidence="5" id="KW-1185">Reference proteome</keyword>
<dbReference type="InterPro" id="IPR012851">
    <property type="entry name" value="Spore_coat_CotF-like"/>
</dbReference>
<sequence>MSDERATHLAWHETLELHEMVAMQSTAIIKCKLFIEGIQDQTLKSLYIQVITDLEHNVTELLNFYSKAPREEKAGKMKAAEDGFYAGELLSFIKAQIKGLAGAVTETATPALKEVFIKQLNHAIKSHTKIFNYMHKKGYYPAYDLEALLESDQKNAKKALEM</sequence>
<dbReference type="EMBL" id="JBHSFW010000005">
    <property type="protein sequence ID" value="MFC4619075.1"/>
    <property type="molecule type" value="Genomic_DNA"/>
</dbReference>
<dbReference type="InterPro" id="IPR012347">
    <property type="entry name" value="Ferritin-like"/>
</dbReference>
<comment type="subcellular location">
    <subcellularLocation>
        <location evidence="2">Spore coat</location>
    </subcellularLocation>
</comment>
<dbReference type="Gene3D" id="1.20.1260.10">
    <property type="match status" value="1"/>
</dbReference>
<evidence type="ECO:0000256" key="1">
    <source>
        <dbReference type="ARBA" id="ARBA00022969"/>
    </source>
</evidence>
<evidence type="ECO:0000313" key="4">
    <source>
        <dbReference type="EMBL" id="MFC4619075.1"/>
    </source>
</evidence>
<evidence type="ECO:0000256" key="3">
    <source>
        <dbReference type="ARBA" id="ARBA00024344"/>
    </source>
</evidence>
<protein>
    <submittedName>
        <fullName evidence="4">Spore coat protein</fullName>
    </submittedName>
</protein>
<comment type="similarity">
    <text evidence="3">Belongs to the CotF family.</text>
</comment>
<dbReference type="PANTHER" id="PTHR39183:SF1">
    <property type="entry name" value="SPORE COAT PROTEIN F-LIKE PROTEIN YHCQ"/>
    <property type="match status" value="1"/>
</dbReference>
<reference evidence="5" key="1">
    <citation type="journal article" date="2019" name="Int. J. Syst. Evol. Microbiol.">
        <title>The Global Catalogue of Microorganisms (GCM) 10K type strain sequencing project: providing services to taxonomists for standard genome sequencing and annotation.</title>
        <authorList>
            <consortium name="The Broad Institute Genomics Platform"/>
            <consortium name="The Broad Institute Genome Sequencing Center for Infectious Disease"/>
            <person name="Wu L."/>
            <person name="Ma J."/>
        </authorList>
    </citation>
    <scope>NUCLEOTIDE SEQUENCE [LARGE SCALE GENOMIC DNA]</scope>
    <source>
        <strain evidence="5">CGMCC 1.16306</strain>
    </source>
</reference>
<dbReference type="PANTHER" id="PTHR39183">
    <property type="entry name" value="SPORE COAT PROTEIN F-LIKE PROTEIN YHCQ"/>
    <property type="match status" value="1"/>
</dbReference>
<evidence type="ECO:0000313" key="5">
    <source>
        <dbReference type="Proteomes" id="UP001596022"/>
    </source>
</evidence>
<dbReference type="Pfam" id="PF07875">
    <property type="entry name" value="Coat_F"/>
    <property type="match status" value="1"/>
</dbReference>
<dbReference type="RefSeq" id="WP_376846174.1">
    <property type="nucleotide sequence ID" value="NZ_JBHSFW010000005.1"/>
</dbReference>
<evidence type="ECO:0000256" key="2">
    <source>
        <dbReference type="ARBA" id="ARBA00024325"/>
    </source>
</evidence>
<gene>
    <name evidence="4" type="ORF">ACFO4N_10155</name>
</gene>
<accession>A0ABV9GR00</accession>
<keyword evidence="4" id="KW-0946">Virion</keyword>
<comment type="caution">
    <text evidence="4">The sequence shown here is derived from an EMBL/GenBank/DDBJ whole genome shotgun (WGS) entry which is preliminary data.</text>
</comment>
<proteinExistence type="inferred from homology"/>
<keyword evidence="1" id="KW-0749">Sporulation</keyword>
<name>A0ABV9GR00_9BACL</name>
<dbReference type="Proteomes" id="UP001596022">
    <property type="component" value="Unassembled WGS sequence"/>
</dbReference>
<organism evidence="4 5">
    <name type="scientific">Camelliibacillus cellulosilyticus</name>
    <dbReference type="NCBI Taxonomy" id="2174486"/>
    <lineage>
        <taxon>Bacteria</taxon>
        <taxon>Bacillati</taxon>
        <taxon>Bacillota</taxon>
        <taxon>Bacilli</taxon>
        <taxon>Bacillales</taxon>
        <taxon>Sporolactobacillaceae</taxon>
        <taxon>Camelliibacillus</taxon>
    </lineage>
</organism>